<reference evidence="1" key="1">
    <citation type="submission" date="2020-03" db="EMBL/GenBank/DDBJ databases">
        <title>The deep terrestrial virosphere.</title>
        <authorList>
            <person name="Holmfeldt K."/>
            <person name="Nilsson E."/>
            <person name="Simone D."/>
            <person name="Lopez-Fernandez M."/>
            <person name="Wu X."/>
            <person name="de Brujin I."/>
            <person name="Lundin D."/>
            <person name="Andersson A."/>
            <person name="Bertilsson S."/>
            <person name="Dopson M."/>
        </authorList>
    </citation>
    <scope>NUCLEOTIDE SEQUENCE</scope>
    <source>
        <strain evidence="1">MM415B03651</strain>
    </source>
</reference>
<proteinExistence type="predicted"/>
<gene>
    <name evidence="1" type="ORF">MM415B03651_0004</name>
</gene>
<evidence type="ECO:0000313" key="1">
    <source>
        <dbReference type="EMBL" id="QJA95111.1"/>
    </source>
</evidence>
<organism evidence="1">
    <name type="scientific">viral metagenome</name>
    <dbReference type="NCBI Taxonomy" id="1070528"/>
    <lineage>
        <taxon>unclassified sequences</taxon>
        <taxon>metagenomes</taxon>
        <taxon>organismal metagenomes</taxon>
    </lineage>
</organism>
<name>A0A6M3LPZ0_9ZZZZ</name>
<protein>
    <submittedName>
        <fullName evidence="1">Uncharacterized protein</fullName>
    </submittedName>
</protein>
<dbReference type="EMBL" id="MT143287">
    <property type="protein sequence ID" value="QJA95111.1"/>
    <property type="molecule type" value="Genomic_DNA"/>
</dbReference>
<sequence>MLCQGVHRTTYHRRDWVRLRCPNCGQEWDACNEVDSSCNVNEYVTSTGDDAGKCPECGYAWPEEVGD</sequence>
<accession>A0A6M3LPZ0</accession>
<dbReference type="AlphaFoldDB" id="A0A6M3LPZ0"/>